<dbReference type="PROSITE" id="PS50109">
    <property type="entry name" value="HIS_KIN"/>
    <property type="match status" value="1"/>
</dbReference>
<feature type="domain" description="PAC" evidence="9">
    <location>
        <begin position="665"/>
        <end position="717"/>
    </location>
</feature>
<evidence type="ECO:0000259" key="9">
    <source>
        <dbReference type="PROSITE" id="PS50113"/>
    </source>
</evidence>
<dbReference type="CDD" id="cd19410">
    <property type="entry name" value="HK9-like_sensor"/>
    <property type="match status" value="1"/>
</dbReference>
<keyword evidence="6" id="KW-0812">Transmembrane</keyword>
<dbReference type="AlphaFoldDB" id="A0A7S8FEN2"/>
<keyword evidence="4 10" id="KW-0808">Transferase</keyword>
<dbReference type="Pfam" id="PF00512">
    <property type="entry name" value="HisKA"/>
    <property type="match status" value="1"/>
</dbReference>
<dbReference type="KEGG" id="nkf:Nkreftii_002194"/>
<evidence type="ECO:0000256" key="3">
    <source>
        <dbReference type="ARBA" id="ARBA00022553"/>
    </source>
</evidence>
<dbReference type="InterPro" id="IPR035965">
    <property type="entry name" value="PAS-like_dom_sf"/>
</dbReference>
<dbReference type="EMBL" id="CP047423">
    <property type="protein sequence ID" value="QPD04420.1"/>
    <property type="molecule type" value="Genomic_DNA"/>
</dbReference>
<dbReference type="SMART" id="SM00388">
    <property type="entry name" value="HisKA"/>
    <property type="match status" value="1"/>
</dbReference>
<dbReference type="SMART" id="SM00091">
    <property type="entry name" value="PAS"/>
    <property type="match status" value="4"/>
</dbReference>
<protein>
    <recommendedName>
        <fullName evidence="2">histidine kinase</fullName>
        <ecNumber evidence="2">2.7.13.3</ecNumber>
    </recommendedName>
</protein>
<feature type="domain" description="PAS" evidence="8">
    <location>
        <begin position="225"/>
        <end position="255"/>
    </location>
</feature>
<dbReference type="PRINTS" id="PR00344">
    <property type="entry name" value="BCTRLSENSOR"/>
</dbReference>
<dbReference type="InterPro" id="IPR003661">
    <property type="entry name" value="HisK_dim/P_dom"/>
</dbReference>
<evidence type="ECO:0000313" key="10">
    <source>
        <dbReference type="EMBL" id="QPD04420.1"/>
    </source>
</evidence>
<feature type="domain" description="PAC" evidence="9">
    <location>
        <begin position="409"/>
        <end position="461"/>
    </location>
</feature>
<dbReference type="Gene3D" id="1.10.287.130">
    <property type="match status" value="1"/>
</dbReference>
<dbReference type="InterPro" id="IPR005467">
    <property type="entry name" value="His_kinase_dom"/>
</dbReference>
<dbReference type="InterPro" id="IPR013656">
    <property type="entry name" value="PAS_4"/>
</dbReference>
<dbReference type="Gene3D" id="3.30.565.10">
    <property type="entry name" value="Histidine kinase-like ATPase, C-terminal domain"/>
    <property type="match status" value="1"/>
</dbReference>
<evidence type="ECO:0000256" key="4">
    <source>
        <dbReference type="ARBA" id="ARBA00022679"/>
    </source>
</evidence>
<gene>
    <name evidence="10" type="ORF">Nkreftii_002194</name>
</gene>
<dbReference type="SUPFAM" id="SSF55785">
    <property type="entry name" value="PYP-like sensor domain (PAS domain)"/>
    <property type="match status" value="5"/>
</dbReference>
<evidence type="ECO:0000313" key="11">
    <source>
        <dbReference type="Proteomes" id="UP000593737"/>
    </source>
</evidence>
<evidence type="ECO:0000256" key="5">
    <source>
        <dbReference type="ARBA" id="ARBA00022777"/>
    </source>
</evidence>
<feature type="domain" description="PAC" evidence="9">
    <location>
        <begin position="283"/>
        <end position="335"/>
    </location>
</feature>
<dbReference type="Pfam" id="PF08447">
    <property type="entry name" value="PAS_3"/>
    <property type="match status" value="2"/>
</dbReference>
<dbReference type="Pfam" id="PF13426">
    <property type="entry name" value="PAS_9"/>
    <property type="match status" value="1"/>
</dbReference>
<dbReference type="NCBIfam" id="TIGR00229">
    <property type="entry name" value="sensory_box"/>
    <property type="match status" value="4"/>
</dbReference>
<comment type="catalytic activity">
    <reaction evidence="1">
        <text>ATP + protein L-histidine = ADP + protein N-phospho-L-histidine.</text>
        <dbReference type="EC" id="2.7.13.3"/>
    </reaction>
</comment>
<dbReference type="Gene3D" id="3.30.450.20">
    <property type="entry name" value="PAS domain"/>
    <property type="match status" value="5"/>
</dbReference>
<dbReference type="InterPro" id="IPR004358">
    <property type="entry name" value="Sig_transdc_His_kin-like_C"/>
</dbReference>
<keyword evidence="5 10" id="KW-0418">Kinase</keyword>
<feature type="domain" description="PAS" evidence="8">
    <location>
        <begin position="718"/>
        <end position="788"/>
    </location>
</feature>
<dbReference type="Pfam" id="PF02518">
    <property type="entry name" value="HATPase_c"/>
    <property type="match status" value="1"/>
</dbReference>
<evidence type="ECO:0000256" key="6">
    <source>
        <dbReference type="SAM" id="Phobius"/>
    </source>
</evidence>
<dbReference type="InterPro" id="IPR000014">
    <property type="entry name" value="PAS"/>
</dbReference>
<name>A0A7S8FEN2_9BACT</name>
<feature type="domain" description="PAS" evidence="8">
    <location>
        <begin position="336"/>
        <end position="406"/>
    </location>
</feature>
<dbReference type="InterPro" id="IPR000700">
    <property type="entry name" value="PAS-assoc_C"/>
</dbReference>
<dbReference type="PANTHER" id="PTHR43304:SF1">
    <property type="entry name" value="PAC DOMAIN-CONTAINING PROTEIN"/>
    <property type="match status" value="1"/>
</dbReference>
<dbReference type="InterPro" id="IPR003594">
    <property type="entry name" value="HATPase_dom"/>
</dbReference>
<dbReference type="EC" id="2.7.13.3" evidence="2"/>
<dbReference type="PROSITE" id="PS50112">
    <property type="entry name" value="PAS"/>
    <property type="match status" value="4"/>
</dbReference>
<keyword evidence="6" id="KW-0472">Membrane</keyword>
<evidence type="ECO:0000256" key="2">
    <source>
        <dbReference type="ARBA" id="ARBA00012438"/>
    </source>
</evidence>
<evidence type="ECO:0000256" key="1">
    <source>
        <dbReference type="ARBA" id="ARBA00000085"/>
    </source>
</evidence>
<dbReference type="GO" id="GO:0000155">
    <property type="term" value="F:phosphorelay sensor kinase activity"/>
    <property type="evidence" value="ECO:0007669"/>
    <property type="project" value="InterPro"/>
</dbReference>
<accession>A0A7S8FEN2</accession>
<dbReference type="Pfam" id="PF05227">
    <property type="entry name" value="CHASE3"/>
    <property type="match status" value="1"/>
</dbReference>
<dbReference type="Pfam" id="PF08448">
    <property type="entry name" value="PAS_4"/>
    <property type="match status" value="1"/>
</dbReference>
<dbReference type="InterPro" id="IPR052162">
    <property type="entry name" value="Sensor_kinase/Photoreceptor"/>
</dbReference>
<dbReference type="InterPro" id="IPR013655">
    <property type="entry name" value="PAS_fold_3"/>
</dbReference>
<dbReference type="InterPro" id="IPR036097">
    <property type="entry name" value="HisK_dim/P_sf"/>
</dbReference>
<dbReference type="CDD" id="cd00082">
    <property type="entry name" value="HisKA"/>
    <property type="match status" value="1"/>
</dbReference>
<feature type="domain" description="PAS" evidence="8">
    <location>
        <begin position="592"/>
        <end position="662"/>
    </location>
</feature>
<dbReference type="SMART" id="SM00086">
    <property type="entry name" value="PAC"/>
    <property type="match status" value="4"/>
</dbReference>
<proteinExistence type="predicted"/>
<feature type="transmembrane region" description="Helical" evidence="6">
    <location>
        <begin position="6"/>
        <end position="26"/>
    </location>
</feature>
<dbReference type="SUPFAM" id="SSF47384">
    <property type="entry name" value="Homodimeric domain of signal transducing histidine kinase"/>
    <property type="match status" value="1"/>
</dbReference>
<dbReference type="Proteomes" id="UP000593737">
    <property type="component" value="Chromosome"/>
</dbReference>
<keyword evidence="6" id="KW-1133">Transmembrane helix</keyword>
<dbReference type="SUPFAM" id="SSF55874">
    <property type="entry name" value="ATPase domain of HSP90 chaperone/DNA topoisomerase II/histidine kinase"/>
    <property type="match status" value="1"/>
</dbReference>
<dbReference type="InterPro" id="IPR001610">
    <property type="entry name" value="PAC"/>
</dbReference>
<evidence type="ECO:0000259" key="8">
    <source>
        <dbReference type="PROSITE" id="PS50112"/>
    </source>
</evidence>
<organism evidence="10 11">
    <name type="scientific">Candidatus Nitrospira kreftii</name>
    <dbReference type="NCBI Taxonomy" id="2652173"/>
    <lineage>
        <taxon>Bacteria</taxon>
        <taxon>Pseudomonadati</taxon>
        <taxon>Nitrospirota</taxon>
        <taxon>Nitrospiria</taxon>
        <taxon>Nitrospirales</taxon>
        <taxon>Nitrospiraceae</taxon>
        <taxon>Nitrospira</taxon>
    </lineage>
</organism>
<dbReference type="PANTHER" id="PTHR43304">
    <property type="entry name" value="PHYTOCHROME-LIKE PROTEIN CPH1"/>
    <property type="match status" value="1"/>
</dbReference>
<dbReference type="FunFam" id="3.30.450.20:FF:000099">
    <property type="entry name" value="Sensory box sensor histidine kinase"/>
    <property type="match status" value="2"/>
</dbReference>
<feature type="domain" description="Histidine kinase" evidence="7">
    <location>
        <begin position="868"/>
        <end position="1085"/>
    </location>
</feature>
<dbReference type="FunFam" id="3.30.565.10:FF:000006">
    <property type="entry name" value="Sensor histidine kinase WalK"/>
    <property type="match status" value="1"/>
</dbReference>
<dbReference type="InterPro" id="IPR036890">
    <property type="entry name" value="HATPase_C_sf"/>
</dbReference>
<dbReference type="CDD" id="cd00130">
    <property type="entry name" value="PAS"/>
    <property type="match status" value="4"/>
</dbReference>
<dbReference type="InterPro" id="IPR007891">
    <property type="entry name" value="CHASE3"/>
</dbReference>
<reference evidence="10 11" key="1">
    <citation type="journal article" date="2020" name="ISME J.">
        <title>Enrichment and physiological characterization of a novel comammox Nitrospira indicates ammonium inhibition of complete nitrification.</title>
        <authorList>
            <person name="Sakoula D."/>
            <person name="Koch H."/>
            <person name="Frank J."/>
            <person name="Jetten M.S.M."/>
            <person name="van Kessel M.A.H.J."/>
            <person name="Lucker S."/>
        </authorList>
    </citation>
    <scope>NUCLEOTIDE SEQUENCE [LARGE SCALE GENOMIC DNA]</scope>
    <source>
        <strain evidence="10">Comreactor17</strain>
    </source>
</reference>
<dbReference type="PROSITE" id="PS50113">
    <property type="entry name" value="PAC"/>
    <property type="match status" value="4"/>
</dbReference>
<feature type="domain" description="PAC" evidence="9">
    <location>
        <begin position="791"/>
        <end position="843"/>
    </location>
</feature>
<evidence type="ECO:0000259" key="7">
    <source>
        <dbReference type="PROSITE" id="PS50109"/>
    </source>
</evidence>
<dbReference type="SMART" id="SM00387">
    <property type="entry name" value="HATPase_c"/>
    <property type="match status" value="1"/>
</dbReference>
<sequence length="1085" mass="122832">MTERRVTVIGLVLGLIVLAGLIAYAVDRSVEQATQRGKFREIRNVVEHILAFQSYVSSAESAQRGFLLTHDPQYLGTYDVALEKIPSALTFLEQTIEQDTFQQEHMTRLRLLTETKLAELRASLDMAQTNTEEAINFVRSNAGKLLMDDLERDLKAILDHEYELLRVTDQQERQVADEVFQTIIGATLLAMLVLGVGTYRVVRDSGARELVDQLRDQARLLNLAPIMTRDMDGRILSWSKGYERLYGWTENEAVGTISHDLLKTYGSTSLDEARATLLREGQWAGELTHTRRDGTTIPVAASWTVLKEDRRRPIAVVEVNTDISELKAAQTALNESEGRFRVLADNISQFAWVADEKGWIYWYNNRWFEYTGTTLSEMNGWGWMKVHHPDHVDRVVEKFARCLETGEAWEDTFPLRGRDGQYRWFLSRAVPIHNVQGKVLQWFGTNTDITSQYQTEQALINQTTLTQSILDSLHIHIAVIDVRGMIVQVTAGWEHFAREHLIPSSVESFGTTVNYLDLVRRAADSDEKARRALEGMEAVLSGRLGVFEQEYLSPSPSKRCWYRMSVVPLNTSEGGAVISHHDITTRKIAEEAQAFLAAIVTSSPDAIITKSVDGMILTWNRGAEGLFGYTRDEIVGQRVNRLVPEELQEEELHLRHRALRGTSVEQFETTRLHKSGRLVEVSISMSPVLDETGVIIATAQTMRDITFRKQAELAMQASEERFRTLTTSIPQLVWSCRPDGACEYLSEQWFAYTGTTMEENLGYGWLSLIHPEDVSMVDRSWKEAVASGLPYSVEYRLRAGDGTYRWQLARATPQRKPDGGIVRWFGTTTDISSQKDTESTLEQINALLESKSKALTAANKELEAFSYSVSHDLRAPLRTMTGFAQALIEDYGTTLEPEAVRFLTTISNGARQMGRLIDDLLSFSRLSRQGLLMSPISIAELVKEIRDELAADQADRIVDWQVADLPTCLGDRTTIKLVLANLLGNALKYTRPRNVATIQIGWQRDKQDPKFSRIFVKDNGVGFDMRYANKLFTVFQRLHRAEAFEGTGVGLAIVQRIVHRHRGRVWAEGRLNEGATFWFTLEMTT</sequence>
<keyword evidence="3" id="KW-0597">Phosphoprotein</keyword>